<feature type="domain" description="Peptidase S9 prolyl oligopeptidase catalytic" evidence="18">
    <location>
        <begin position="696"/>
        <end position="901"/>
    </location>
</feature>
<dbReference type="GO" id="GO:0005886">
    <property type="term" value="C:plasma membrane"/>
    <property type="evidence" value="ECO:0007669"/>
    <property type="project" value="TreeGrafter"/>
</dbReference>
<evidence type="ECO:0000256" key="6">
    <source>
        <dbReference type="ARBA" id="ARBA00022438"/>
    </source>
</evidence>
<dbReference type="GO" id="GO:0008239">
    <property type="term" value="F:dipeptidyl-peptidase activity"/>
    <property type="evidence" value="ECO:0007669"/>
    <property type="project" value="UniProtKB-EC"/>
</dbReference>
<keyword evidence="10" id="KW-0378">Hydrolase</keyword>
<dbReference type="FunFam" id="3.40.50.1820:FF:000003">
    <property type="entry name" value="Dipeptidyl peptidase 4"/>
    <property type="match status" value="1"/>
</dbReference>
<dbReference type="PANTHER" id="PTHR11731:SF200">
    <property type="entry name" value="DIPEPTIDYL PEPTIDASE 10, ISOFORM B"/>
    <property type="match status" value="1"/>
</dbReference>
<dbReference type="EMBL" id="VIFY01000036">
    <property type="protein sequence ID" value="TQB74007.1"/>
    <property type="molecule type" value="Genomic_DNA"/>
</dbReference>
<evidence type="ECO:0000256" key="16">
    <source>
        <dbReference type="SAM" id="MobiDB-lite"/>
    </source>
</evidence>
<reference evidence="20 21" key="1">
    <citation type="submission" date="2019-06" db="EMBL/GenBank/DDBJ databases">
        <title>Wine fermentation using esterase from Monascus purpureus.</title>
        <authorList>
            <person name="Geng C."/>
            <person name="Zhang Y."/>
        </authorList>
    </citation>
    <scope>NUCLEOTIDE SEQUENCE [LARGE SCALE GENOMIC DNA]</scope>
    <source>
        <strain evidence="20">HQ1</strain>
    </source>
</reference>
<dbReference type="InterPro" id="IPR001375">
    <property type="entry name" value="Peptidase_S9_cat"/>
</dbReference>
<comment type="caution">
    <text evidence="20">The sequence shown here is derived from an EMBL/GenBank/DDBJ whole genome shotgun (WGS) entry which is preliminary data.</text>
</comment>
<feature type="region of interest" description="Disordered" evidence="16">
    <location>
        <begin position="21"/>
        <end position="49"/>
    </location>
</feature>
<dbReference type="Gene3D" id="3.40.50.1820">
    <property type="entry name" value="alpha/beta hydrolase"/>
    <property type="match status" value="1"/>
</dbReference>
<dbReference type="OrthoDB" id="16520at2759"/>
<dbReference type="GO" id="GO:0006508">
    <property type="term" value="P:proteolysis"/>
    <property type="evidence" value="ECO:0007669"/>
    <property type="project" value="UniProtKB-KW"/>
</dbReference>
<keyword evidence="9 17" id="KW-0812">Transmembrane</keyword>
<evidence type="ECO:0000256" key="4">
    <source>
        <dbReference type="ARBA" id="ARBA00006150"/>
    </source>
</evidence>
<dbReference type="STRING" id="5098.A0A507QX13"/>
<organism evidence="20 21">
    <name type="scientific">Monascus purpureus</name>
    <name type="common">Red mold</name>
    <name type="synonym">Monascus anka</name>
    <dbReference type="NCBI Taxonomy" id="5098"/>
    <lineage>
        <taxon>Eukaryota</taxon>
        <taxon>Fungi</taxon>
        <taxon>Dikarya</taxon>
        <taxon>Ascomycota</taxon>
        <taxon>Pezizomycotina</taxon>
        <taxon>Eurotiomycetes</taxon>
        <taxon>Eurotiomycetidae</taxon>
        <taxon>Eurotiales</taxon>
        <taxon>Aspergillaceae</taxon>
        <taxon>Monascus</taxon>
    </lineage>
</organism>
<evidence type="ECO:0000256" key="9">
    <source>
        <dbReference type="ARBA" id="ARBA00022692"/>
    </source>
</evidence>
<evidence type="ECO:0000313" key="20">
    <source>
        <dbReference type="EMBL" id="TQB74007.1"/>
    </source>
</evidence>
<evidence type="ECO:0000256" key="8">
    <source>
        <dbReference type="ARBA" id="ARBA00022670"/>
    </source>
</evidence>
<evidence type="ECO:0000256" key="13">
    <source>
        <dbReference type="ARBA" id="ARBA00022989"/>
    </source>
</evidence>
<dbReference type="InterPro" id="IPR002469">
    <property type="entry name" value="Peptidase_S9B_N"/>
</dbReference>
<evidence type="ECO:0000256" key="1">
    <source>
        <dbReference type="ARBA" id="ARBA00001257"/>
    </source>
</evidence>
<evidence type="ECO:0000256" key="7">
    <source>
        <dbReference type="ARBA" id="ARBA00022554"/>
    </source>
</evidence>
<feature type="compositionally biased region" description="Basic and acidic residues" evidence="16">
    <location>
        <begin position="67"/>
        <end position="89"/>
    </location>
</feature>
<evidence type="ECO:0000256" key="15">
    <source>
        <dbReference type="ARBA" id="ARBA00023180"/>
    </source>
</evidence>
<keyword evidence="6" id="KW-0031">Aminopeptidase</keyword>
<evidence type="ECO:0000256" key="2">
    <source>
        <dbReference type="ARBA" id="ARBA00002218"/>
    </source>
</evidence>
<name>A0A507QX13_MONPU</name>
<evidence type="ECO:0000256" key="5">
    <source>
        <dbReference type="ARBA" id="ARBA00012062"/>
    </source>
</evidence>
<keyword evidence="15" id="KW-0325">Glycoprotein</keyword>
<evidence type="ECO:0000256" key="14">
    <source>
        <dbReference type="ARBA" id="ARBA00023136"/>
    </source>
</evidence>
<comment type="function">
    <text evidence="2">Type IV dipeptidyl-peptidase which removes N-terminal dipeptides sequentially from polypeptides having unsubstituted N-termini provided that the penultimate residue is proline.</text>
</comment>
<dbReference type="GO" id="GO:0008236">
    <property type="term" value="F:serine-type peptidase activity"/>
    <property type="evidence" value="ECO:0007669"/>
    <property type="project" value="UniProtKB-KW"/>
</dbReference>
<evidence type="ECO:0000259" key="19">
    <source>
        <dbReference type="Pfam" id="PF00930"/>
    </source>
</evidence>
<keyword evidence="7" id="KW-0926">Vacuole</keyword>
<evidence type="ECO:0000256" key="10">
    <source>
        <dbReference type="ARBA" id="ARBA00022801"/>
    </source>
</evidence>
<dbReference type="PANTHER" id="PTHR11731">
    <property type="entry name" value="PROTEASE FAMILY S9B,C DIPEPTIDYL-PEPTIDASE IV-RELATED"/>
    <property type="match status" value="1"/>
</dbReference>
<dbReference type="Pfam" id="PF00930">
    <property type="entry name" value="DPPIV_N"/>
    <property type="match status" value="1"/>
</dbReference>
<evidence type="ECO:0000259" key="18">
    <source>
        <dbReference type="Pfam" id="PF00326"/>
    </source>
</evidence>
<dbReference type="SUPFAM" id="SSF53474">
    <property type="entry name" value="alpha/beta-Hydrolases"/>
    <property type="match status" value="1"/>
</dbReference>
<evidence type="ECO:0000256" key="17">
    <source>
        <dbReference type="SAM" id="Phobius"/>
    </source>
</evidence>
<comment type="similarity">
    <text evidence="4">Belongs to the peptidase S9B family.</text>
</comment>
<dbReference type="EC" id="3.4.14.5" evidence="5"/>
<keyword evidence="8" id="KW-0645">Protease</keyword>
<evidence type="ECO:0000256" key="11">
    <source>
        <dbReference type="ARBA" id="ARBA00022825"/>
    </source>
</evidence>
<dbReference type="GO" id="GO:0005774">
    <property type="term" value="C:vacuolar membrane"/>
    <property type="evidence" value="ECO:0007669"/>
    <property type="project" value="UniProtKB-SubCell"/>
</dbReference>
<keyword evidence="11" id="KW-0720">Serine protease</keyword>
<dbReference type="GO" id="GO:0004177">
    <property type="term" value="F:aminopeptidase activity"/>
    <property type="evidence" value="ECO:0007669"/>
    <property type="project" value="UniProtKB-KW"/>
</dbReference>
<dbReference type="InterPro" id="IPR029058">
    <property type="entry name" value="AB_hydrolase_fold"/>
</dbReference>
<keyword evidence="13 17" id="KW-1133">Transmembrane helix</keyword>
<keyword evidence="12" id="KW-0735">Signal-anchor</keyword>
<keyword evidence="14 17" id="KW-0472">Membrane</keyword>
<protein>
    <recommendedName>
        <fullName evidence="5">dipeptidyl-peptidase IV</fullName>
        <ecNumber evidence="5">3.4.14.5</ecNumber>
    </recommendedName>
</protein>
<evidence type="ECO:0000256" key="3">
    <source>
        <dbReference type="ARBA" id="ARBA00004576"/>
    </source>
</evidence>
<comment type="subcellular location">
    <subcellularLocation>
        <location evidence="3">Vacuole membrane</location>
        <topology evidence="3">Single-pass type II membrane protein</topology>
    </subcellularLocation>
</comment>
<gene>
    <name evidence="20" type="ORF">MPDQ_005206</name>
</gene>
<feature type="compositionally biased region" description="Low complexity" evidence="16">
    <location>
        <begin position="37"/>
        <end position="49"/>
    </location>
</feature>
<evidence type="ECO:0000256" key="12">
    <source>
        <dbReference type="ARBA" id="ARBA00022968"/>
    </source>
</evidence>
<evidence type="ECO:0000313" key="21">
    <source>
        <dbReference type="Proteomes" id="UP000319663"/>
    </source>
</evidence>
<comment type="catalytic activity">
    <reaction evidence="1">
        <text>Release of an N-terminal dipeptide, Xaa-Yaa-|-Zaa-, from a polypeptide, preferentially when Yaa is Pro, provided Zaa is neither Pro nor hydroxyproline.</text>
        <dbReference type="EC" id="3.4.14.5"/>
    </reaction>
</comment>
<dbReference type="Gene3D" id="2.140.10.30">
    <property type="entry name" value="Dipeptidylpeptidase IV, N-terminal domain"/>
    <property type="match status" value="1"/>
</dbReference>
<feature type="transmembrane region" description="Helical" evidence="17">
    <location>
        <begin position="108"/>
        <end position="129"/>
    </location>
</feature>
<keyword evidence="21" id="KW-1185">Reference proteome</keyword>
<dbReference type="Proteomes" id="UP000319663">
    <property type="component" value="Unassembled WGS sequence"/>
</dbReference>
<feature type="region of interest" description="Disordered" evidence="16">
    <location>
        <begin position="67"/>
        <end position="99"/>
    </location>
</feature>
<accession>A0A507QX13</accession>
<dbReference type="SUPFAM" id="SSF82171">
    <property type="entry name" value="DPP6 N-terminal domain-like"/>
    <property type="match status" value="1"/>
</dbReference>
<dbReference type="Pfam" id="PF00326">
    <property type="entry name" value="Peptidase_S9"/>
    <property type="match status" value="1"/>
</dbReference>
<proteinExistence type="inferred from homology"/>
<feature type="domain" description="Dipeptidylpeptidase IV N-terminal" evidence="19">
    <location>
        <begin position="241"/>
        <end position="613"/>
    </location>
</feature>
<sequence>MSKNDLSCFVEYSVNMGSLEVAERQDPPLRTHRKSSSSHSDASSDSDLSSLESTLLADDNVYPSGKIRELEKEEDRYRDLEDGHPHLEEPLLASRRTKTSTGSRSSRVMWTLGLLCLGGWGLAFILFLAQQRSSAAAPSDAIHDLDSATGSSRGKPVTLNQVLSGEWLAQSHSISWIPGSNGEDGLLVEVGGAGRGKGYLRVNDIRDRKGEDDYSNSRVLMNNSYVQVDGETVFPDNVWPSRDMKSVLLLSDQKKNWRHSYVGRYWLLDVETQAAQPLDPAYPDGQIQLAVWSPRSDAVVFVRDNNMYLRKLSTKEIVTITEDGGKDLFYGVPDWVYEEEVFAGNSVTWWSSDGKYIAFLRTNESAVPEYPVQYFLSRPSGEKPPPGLENYPEVRQIKYPKAGAPNPVVSLEFYDVEKSQTFAVELPENFSDDDRVIIEVVWASAGNVLVRETNRESDVLKVFLINTESRTGKLVRQENITDLDGGWVEPTQSTQFIPADITNGRPNDGYIDTVVVEGYDHLGYFTPLDNPNPVILTSGEWEVTESAVDIQRGIVFFIGTKESPIERHLYQVKLDGSDLQPLTNTSKPGYYDASFSSGAGYALLSYRGPEIPWQAVVNTQSDRIEYEQFVEENNELSQMVKEHALPIEVYQNVTIDGYTLQVVERLPPQFNPAKKYPVLFYLYGGPGSQTVERKFSVDFQSYIASSLGYIVVTVDGRGTGFIGRKARCIVRGNLGHYESRDQIETARIWAKKEYVDETRMAIWGWSYGGFMTLKTLEQDAGQTFRYGMAVAPVTDWSLYDSLYTERYMHTPQHNPSGYAAASISNVSALAETTRFLIFHGVSDDNVHMQNSLVLIDKLDLSNVLNYDVQVFPDSDHSIYFHNGRKVVYERLSSWLINAFNGEWERIADPVPEETIFERFKRSIPSLLG</sequence>
<dbReference type="InterPro" id="IPR050278">
    <property type="entry name" value="Serine_Prot_S9B/DPPIV"/>
</dbReference>
<dbReference type="AlphaFoldDB" id="A0A507QX13"/>